<dbReference type="OrthoDB" id="28894at2759"/>
<reference evidence="2 3" key="1">
    <citation type="journal article" date="2019" name="Commun. Biol.">
        <title>The bagworm genome reveals a unique fibroin gene that provides high tensile strength.</title>
        <authorList>
            <person name="Kono N."/>
            <person name="Nakamura H."/>
            <person name="Ohtoshi R."/>
            <person name="Tomita M."/>
            <person name="Numata K."/>
            <person name="Arakawa K."/>
        </authorList>
    </citation>
    <scope>NUCLEOTIDE SEQUENCE [LARGE SCALE GENOMIC DNA]</scope>
</reference>
<evidence type="ECO:0000313" key="3">
    <source>
        <dbReference type="Proteomes" id="UP000299102"/>
    </source>
</evidence>
<feature type="region of interest" description="Disordered" evidence="1">
    <location>
        <begin position="433"/>
        <end position="458"/>
    </location>
</feature>
<dbReference type="AlphaFoldDB" id="A0A4C1UCE7"/>
<accession>A0A4C1UCE7</accession>
<dbReference type="Proteomes" id="UP000299102">
    <property type="component" value="Unassembled WGS sequence"/>
</dbReference>
<keyword evidence="3" id="KW-1185">Reference proteome</keyword>
<evidence type="ECO:0000256" key="1">
    <source>
        <dbReference type="SAM" id="MobiDB-lite"/>
    </source>
</evidence>
<sequence>MILALEFLLGLGVFAYFIWRYLLPSRNSFSNVSIKGSKESKGDNRDLTVRNESSKRSVKSLDRDLSIIKEDEEVLAENNLLHDVGEKEIKGFLIQERSRKVIEFESLDNNSFCPEELKSTYVRSPVVNNLCSDVTNTNFNDDQGKCSLINEFNETLQSTILRHSAALNDVTGNKIEAIKSEISNEKYLGSAEECILVDDTNKFNNGHLRQKISSDDISENIVDKGKNEKPMNDRFSMEKISSGVSEIECKDEVLLTDSKVSLNHDKKTIDIKNESTTIESTANFSKDLTSIHKNELEGEVPLNENKLPLERDRIVKECKRESPPKEKFAEFLEKSILSDDKIKSIIENLSLDKEAADLLTPNSQNVPVIVDDKPEISTVSETPTHDNDKRETDDLHVSEDENRAKLVTRVQKNPAFPSGLNFGSVIGELKNKTKNGGNGATKPESLNASVDEKKKTPIDDNELGQNILADRRNKLEIASQASKDNAAEFRPRFCENLAQRTHIINNGARRTGPVDDVV</sequence>
<protein>
    <submittedName>
        <fullName evidence="2">Uncharacterized protein</fullName>
    </submittedName>
</protein>
<evidence type="ECO:0000313" key="2">
    <source>
        <dbReference type="EMBL" id="GBP24048.1"/>
    </source>
</evidence>
<feature type="compositionally biased region" description="Basic and acidic residues" evidence="1">
    <location>
        <begin position="383"/>
        <end position="397"/>
    </location>
</feature>
<organism evidence="2 3">
    <name type="scientific">Eumeta variegata</name>
    <name type="common">Bagworm moth</name>
    <name type="synonym">Eumeta japonica</name>
    <dbReference type="NCBI Taxonomy" id="151549"/>
    <lineage>
        <taxon>Eukaryota</taxon>
        <taxon>Metazoa</taxon>
        <taxon>Ecdysozoa</taxon>
        <taxon>Arthropoda</taxon>
        <taxon>Hexapoda</taxon>
        <taxon>Insecta</taxon>
        <taxon>Pterygota</taxon>
        <taxon>Neoptera</taxon>
        <taxon>Endopterygota</taxon>
        <taxon>Lepidoptera</taxon>
        <taxon>Glossata</taxon>
        <taxon>Ditrysia</taxon>
        <taxon>Tineoidea</taxon>
        <taxon>Psychidae</taxon>
        <taxon>Oiketicinae</taxon>
        <taxon>Eumeta</taxon>
    </lineage>
</organism>
<name>A0A4C1UCE7_EUMVA</name>
<feature type="region of interest" description="Disordered" evidence="1">
    <location>
        <begin position="375"/>
        <end position="397"/>
    </location>
</feature>
<gene>
    <name evidence="2" type="ORF">EVAR_10149_1</name>
</gene>
<comment type="caution">
    <text evidence="2">The sequence shown here is derived from an EMBL/GenBank/DDBJ whole genome shotgun (WGS) entry which is preliminary data.</text>
</comment>
<dbReference type="EMBL" id="BGZK01000156">
    <property type="protein sequence ID" value="GBP24048.1"/>
    <property type="molecule type" value="Genomic_DNA"/>
</dbReference>
<proteinExistence type="predicted"/>